<evidence type="ECO:0000256" key="6">
    <source>
        <dbReference type="PROSITE-ProRule" id="PRU01382"/>
    </source>
</evidence>
<dbReference type="InterPro" id="IPR036202">
    <property type="entry name" value="TopoI_DNA-bd_euk_N_sf"/>
</dbReference>
<dbReference type="InterPro" id="IPR025834">
    <property type="entry name" value="TopoI_C_dom"/>
</dbReference>
<dbReference type="Gene3D" id="3.90.15.10">
    <property type="entry name" value="Topoisomerase I, Chain A, domain 3"/>
    <property type="match status" value="1"/>
</dbReference>
<comment type="function">
    <text evidence="7">Releases the supercoiling and torsional tension of DNA introduced during the DNA replication and transcription by transiently cleaving and rejoining one strand of the DNA duplex. Introduces a single-strand break via transesterification at the specific target site 5'-[CT]CCTTp site in duplex DNA. The scissile phosphodiester is attacked by the catalytic tyrosine of the enzyme, resulting in the formation of a DNA-(3'-phosphotyrosyl)-enzyme intermediate and the expulsion of a 5'-OH DNA strand. The free DNA strand then undergoes passage around the unbroken strand thus removing DNA supercoils. Finally, in the religation step, the DNA 5'-OH attacks the covalent intermediate to expel the active-site tyrosine and restore the DNA phosphodiester backbone.</text>
</comment>
<dbReference type="InterPro" id="IPR011010">
    <property type="entry name" value="DNA_brk_join_enz"/>
</dbReference>
<dbReference type="GO" id="GO:0007059">
    <property type="term" value="P:chromosome segregation"/>
    <property type="evidence" value="ECO:0007669"/>
    <property type="project" value="TreeGrafter"/>
</dbReference>
<feature type="compositionally biased region" description="Basic and acidic residues" evidence="9">
    <location>
        <begin position="45"/>
        <end position="73"/>
    </location>
</feature>
<protein>
    <recommendedName>
        <fullName evidence="7">DNA topoisomerase I</fullName>
        <ecNumber evidence="7">5.6.2.1</ecNumber>
    </recommendedName>
    <alternativeName>
        <fullName evidence="7">DNA topoisomerase 1</fullName>
    </alternativeName>
</protein>
<dbReference type="GO" id="GO:0006260">
    <property type="term" value="P:DNA replication"/>
    <property type="evidence" value="ECO:0007669"/>
    <property type="project" value="TreeGrafter"/>
</dbReference>
<evidence type="ECO:0000256" key="4">
    <source>
        <dbReference type="ARBA" id="ARBA00023125"/>
    </source>
</evidence>
<keyword evidence="3 6" id="KW-0799">Topoisomerase</keyword>
<dbReference type="InterPro" id="IPR013034">
    <property type="entry name" value="DNA_topo_DNA_db_N_dom1"/>
</dbReference>
<dbReference type="Proteomes" id="UP000494256">
    <property type="component" value="Unassembled WGS sequence"/>
</dbReference>
<dbReference type="Pfam" id="PF14370">
    <property type="entry name" value="Topo_C_assoc"/>
    <property type="match status" value="1"/>
</dbReference>
<evidence type="ECO:0000256" key="5">
    <source>
        <dbReference type="ARBA" id="ARBA00023235"/>
    </source>
</evidence>
<organism evidence="11 12">
    <name type="scientific">Arctia plantaginis</name>
    <name type="common">Wood tiger moth</name>
    <name type="synonym">Phalaena plantaginis</name>
    <dbReference type="NCBI Taxonomy" id="874455"/>
    <lineage>
        <taxon>Eukaryota</taxon>
        <taxon>Metazoa</taxon>
        <taxon>Ecdysozoa</taxon>
        <taxon>Arthropoda</taxon>
        <taxon>Hexapoda</taxon>
        <taxon>Insecta</taxon>
        <taxon>Pterygota</taxon>
        <taxon>Neoptera</taxon>
        <taxon>Endopterygota</taxon>
        <taxon>Lepidoptera</taxon>
        <taxon>Glossata</taxon>
        <taxon>Ditrysia</taxon>
        <taxon>Noctuoidea</taxon>
        <taxon>Erebidae</taxon>
        <taxon>Arctiinae</taxon>
        <taxon>Arctia</taxon>
    </lineage>
</organism>
<dbReference type="InterPro" id="IPR013499">
    <property type="entry name" value="TopoI_euk"/>
</dbReference>
<gene>
    <name evidence="11" type="ORF">APLA_LOCUS4730</name>
</gene>
<dbReference type="CDD" id="cd00659">
    <property type="entry name" value="Topo_IB_C"/>
    <property type="match status" value="1"/>
</dbReference>
<dbReference type="OrthoDB" id="6420171at2759"/>
<dbReference type="EMBL" id="CADEBD010000288">
    <property type="protein sequence ID" value="CAB3230762.1"/>
    <property type="molecule type" value="Genomic_DNA"/>
</dbReference>
<dbReference type="Gene3D" id="2.170.11.10">
    <property type="entry name" value="DNA Topoisomerase I, domain 2"/>
    <property type="match status" value="1"/>
</dbReference>
<dbReference type="Gene3D" id="1.10.132.10">
    <property type="match status" value="1"/>
</dbReference>
<dbReference type="SMART" id="SM00435">
    <property type="entry name" value="TOPEUc"/>
    <property type="match status" value="1"/>
</dbReference>
<dbReference type="PRINTS" id="PR00416">
    <property type="entry name" value="EUTPISMRASEI"/>
</dbReference>
<keyword evidence="4 6" id="KW-0238">DNA-binding</keyword>
<dbReference type="InterPro" id="IPR048045">
    <property type="entry name" value="Topoisomer_I_DNA-bd"/>
</dbReference>
<dbReference type="GO" id="GO:0003917">
    <property type="term" value="F:DNA topoisomerase type I (single strand cut, ATP-independent) activity"/>
    <property type="evidence" value="ECO:0007669"/>
    <property type="project" value="UniProtKB-UniRule"/>
</dbReference>
<dbReference type="FunFam" id="1.10.132.10:FF:000001">
    <property type="entry name" value="DNA topoisomerase I"/>
    <property type="match status" value="1"/>
</dbReference>
<evidence type="ECO:0000259" key="10">
    <source>
        <dbReference type="SMART" id="SM00435"/>
    </source>
</evidence>
<feature type="region of interest" description="Disordered" evidence="9">
    <location>
        <begin position="1"/>
        <end position="356"/>
    </location>
</feature>
<dbReference type="FunFam" id="1.10.10.41:FF:000001">
    <property type="entry name" value="DNA topoisomerase I"/>
    <property type="match status" value="1"/>
</dbReference>
<dbReference type="SUPFAM" id="SSF56741">
    <property type="entry name" value="Eukaryotic DNA topoisomerase I, N-terminal DNA-binding fragment"/>
    <property type="match status" value="1"/>
</dbReference>
<evidence type="ECO:0000256" key="7">
    <source>
        <dbReference type="RuleBase" id="RU365101"/>
    </source>
</evidence>
<comment type="similarity">
    <text evidence="2 6 7">Belongs to the type IB topoisomerase family.</text>
</comment>
<evidence type="ECO:0000313" key="12">
    <source>
        <dbReference type="Proteomes" id="UP000494256"/>
    </source>
</evidence>
<dbReference type="PROSITE" id="PS00176">
    <property type="entry name" value="TOPO_IB_1"/>
    <property type="match status" value="1"/>
</dbReference>
<evidence type="ECO:0000256" key="3">
    <source>
        <dbReference type="ARBA" id="ARBA00023029"/>
    </source>
</evidence>
<dbReference type="InterPro" id="IPR013030">
    <property type="entry name" value="DNA_topo_DNA_db_N_dom2"/>
</dbReference>
<dbReference type="SUPFAM" id="SSF56349">
    <property type="entry name" value="DNA breaking-rejoining enzymes"/>
    <property type="match status" value="1"/>
</dbReference>
<dbReference type="SUPFAM" id="SSF46596">
    <property type="entry name" value="Eukaryotic DNA topoisomerase I, dispensable insert domain"/>
    <property type="match status" value="1"/>
</dbReference>
<comment type="catalytic activity">
    <reaction evidence="1 6 7">
        <text>ATP-independent breakage of single-stranded DNA, followed by passage and rejoining.</text>
        <dbReference type="EC" id="5.6.2.1"/>
    </reaction>
</comment>
<dbReference type="EC" id="5.6.2.1" evidence="7"/>
<proteinExistence type="inferred from homology"/>
<reference evidence="11 12" key="1">
    <citation type="submission" date="2020-04" db="EMBL/GenBank/DDBJ databases">
        <authorList>
            <person name="Wallbank WR R."/>
            <person name="Pardo Diaz C."/>
            <person name="Kozak K."/>
            <person name="Martin S."/>
            <person name="Jiggins C."/>
            <person name="Moest M."/>
            <person name="Warren A I."/>
            <person name="Byers J.R.P. K."/>
            <person name="Montejo-Kovacevich G."/>
            <person name="Yen C E."/>
        </authorList>
    </citation>
    <scope>NUCLEOTIDE SEQUENCE [LARGE SCALE GENOMIC DNA]</scope>
</reference>
<dbReference type="PROSITE" id="PS52038">
    <property type="entry name" value="TOPO_IB_2"/>
    <property type="match status" value="1"/>
</dbReference>
<dbReference type="InterPro" id="IPR013500">
    <property type="entry name" value="TopoI_cat_euk"/>
</dbReference>
<feature type="compositionally biased region" description="Basic and acidic residues" evidence="9">
    <location>
        <begin position="85"/>
        <end position="232"/>
    </location>
</feature>
<feature type="compositionally biased region" description="Acidic residues" evidence="9">
    <location>
        <begin position="265"/>
        <end position="274"/>
    </location>
</feature>
<feature type="compositionally biased region" description="Polar residues" evidence="9">
    <location>
        <begin position="238"/>
        <end position="255"/>
    </location>
</feature>
<dbReference type="InterPro" id="IPR001631">
    <property type="entry name" value="TopoI"/>
</dbReference>
<feature type="coiled-coil region" evidence="8">
    <location>
        <begin position="467"/>
        <end position="494"/>
    </location>
</feature>
<feature type="compositionally biased region" description="Basic residues" evidence="9">
    <location>
        <begin position="297"/>
        <end position="306"/>
    </location>
</feature>
<feature type="region of interest" description="Disordered" evidence="9">
    <location>
        <begin position="806"/>
        <end position="833"/>
    </location>
</feature>
<dbReference type="PANTHER" id="PTHR10290">
    <property type="entry name" value="DNA TOPOISOMERASE I"/>
    <property type="match status" value="1"/>
</dbReference>
<name>A0A8S0ZDU6_ARCPL</name>
<evidence type="ECO:0000256" key="2">
    <source>
        <dbReference type="ARBA" id="ARBA00006645"/>
    </source>
</evidence>
<dbReference type="FunFam" id="3.90.15.10:FF:000001">
    <property type="entry name" value="DNA topoisomerase I"/>
    <property type="match status" value="1"/>
</dbReference>
<dbReference type="GO" id="GO:0003677">
    <property type="term" value="F:DNA binding"/>
    <property type="evidence" value="ECO:0007669"/>
    <property type="project" value="UniProtKB-UniRule"/>
</dbReference>
<dbReference type="Gene3D" id="1.10.10.41">
    <property type="entry name" value="Yeast DNA topoisomerase - domain 1"/>
    <property type="match status" value="1"/>
</dbReference>
<dbReference type="Pfam" id="PF01028">
    <property type="entry name" value="Topoisom_I"/>
    <property type="match status" value="1"/>
</dbReference>
<dbReference type="AlphaFoldDB" id="A0A8S0ZDU6"/>
<dbReference type="InterPro" id="IPR051062">
    <property type="entry name" value="Topoisomerase_IB"/>
</dbReference>
<sequence>MSVENPANDNDCESGKVNGNRNEHVNGVHNGYSSSEKHKSSHKSSSKDKHRDKERDSKSSSKHSRDKEKDKHSSSKNHSSSHKSSSKDKERSDKDRDREQSSKDKDRDKDKHRSDRDKHKDKDRTDRDKHKSSSDDKKSSSSSSKEKERDHKSSSKDHKSKDKDRECEKDRHKSDKHRSDKEKHRSDKDKHSSSKSKEKSGKQDKIKSESDYQDSPVKDEPMQIDEDVKQELQDESNDFTGLNTTASSCDYSLSQFKDEPLSELPPEEDSEEDSQSERTGVKRRAPSESEEDIPLLQRKKSKKKVKKEPTYYDDEEEEEEKPKKKAKAVKTKPTKTKSEPDEGASPTKRKKKTEDDQEVWKWWEEEKKDDGTKWTFLEHKGPVFAPPYEPLPNNVRFFYDGKEMRLSQDSEEVAGFYARMLDHDYTTKSTFNNNFFTDWRKVMTHEETKIIKDLSKCNFKEMHAFFLNQSEKNRNRTKEEKAALKAKNEEIQKEYGFCTIDGHKEKIGNFRIEPPGLFRGRGEHPKMGMLKRRVMPEDVLINCSKDSKIPKPPSGHKWKEVRHDNTVTWLASWTENVQGQAKYVMLNPSSKLKGEKDWQKYETARKLHKCIDKIRENYRADWKAKEMRVRQRAVALYFIDRLALRAGNEKDDDQADTVGCCSLRVEHIALHKEKDGKEYVVVFDFLGKDSIRYYNEVPVEKRVFKNLELFMENKKDSDDLFDRLNTQTLNEHLKDLMPGLTAKVFRTYNASITLQRQLDELTDPDASVPEKILAYNRANRAVAVLCNHQRAVPKGHSKSMEALKEKIQAKRDQVDEAEEDLRQASKAAKRGSVKEKLNCDKKKKALERLKEQLKKLELQETDRDENKTIALGTSKLNYLDPRISVAWCKKHGVPIEKIYNKTQRDKFRWAIDMAGPEYIF</sequence>
<evidence type="ECO:0000256" key="1">
    <source>
        <dbReference type="ARBA" id="ARBA00000213"/>
    </source>
</evidence>
<dbReference type="GO" id="GO:0005694">
    <property type="term" value="C:chromosome"/>
    <property type="evidence" value="ECO:0007669"/>
    <property type="project" value="InterPro"/>
</dbReference>
<dbReference type="GO" id="GO:0006265">
    <property type="term" value="P:DNA topological change"/>
    <property type="evidence" value="ECO:0007669"/>
    <property type="project" value="UniProtKB-UniRule"/>
</dbReference>
<dbReference type="PANTHER" id="PTHR10290:SF3">
    <property type="entry name" value="DNA TOPOISOMERASE 1"/>
    <property type="match status" value="1"/>
</dbReference>
<dbReference type="FunFam" id="2.170.11.10:FF:000002">
    <property type="entry name" value="DNA topoisomerase I"/>
    <property type="match status" value="1"/>
</dbReference>
<feature type="compositionally biased region" description="Basic residues" evidence="9">
    <location>
        <begin position="323"/>
        <end position="335"/>
    </location>
</feature>
<dbReference type="GO" id="GO:0005730">
    <property type="term" value="C:nucleolus"/>
    <property type="evidence" value="ECO:0007669"/>
    <property type="project" value="TreeGrafter"/>
</dbReference>
<keyword evidence="8" id="KW-0175">Coiled coil</keyword>
<feature type="domain" description="DNA topoisomerase I eukaryotic-type" evidence="10">
    <location>
        <begin position="517"/>
        <end position="892"/>
    </location>
</feature>
<dbReference type="InterPro" id="IPR014727">
    <property type="entry name" value="TopoI_cat_a/b-sub_euk"/>
</dbReference>
<evidence type="ECO:0000256" key="9">
    <source>
        <dbReference type="SAM" id="MobiDB-lite"/>
    </source>
</evidence>
<dbReference type="InterPro" id="IPR008336">
    <property type="entry name" value="TopoI_DNA-bd_euk"/>
</dbReference>
<evidence type="ECO:0000313" key="11">
    <source>
        <dbReference type="EMBL" id="CAB3230762.1"/>
    </source>
</evidence>
<keyword evidence="5 6" id="KW-0413">Isomerase</keyword>
<dbReference type="InterPro" id="IPR014711">
    <property type="entry name" value="TopoI_cat_a-hlx-sub_euk"/>
</dbReference>
<feature type="active site" description="O-(3'-phospho-DNA)-tyrosine intermediate" evidence="6">
    <location>
        <position position="878"/>
    </location>
</feature>
<evidence type="ECO:0000256" key="8">
    <source>
        <dbReference type="SAM" id="Coils"/>
    </source>
</evidence>
<dbReference type="InterPro" id="IPR018521">
    <property type="entry name" value="TopoIB_AS"/>
</dbReference>
<comment type="caution">
    <text evidence="11">The sequence shown here is derived from an EMBL/GenBank/DDBJ whole genome shotgun (WGS) entry which is preliminary data.</text>
</comment>
<dbReference type="Pfam" id="PF02919">
    <property type="entry name" value="Topoisom_I_N"/>
    <property type="match status" value="1"/>
</dbReference>
<accession>A0A8S0ZDU6</accession>
<dbReference type="CDD" id="cd03488">
    <property type="entry name" value="Topoisomer_IB_N_htopoI_like"/>
    <property type="match status" value="1"/>
</dbReference>